<feature type="transmembrane region" description="Helical" evidence="10">
    <location>
        <begin position="114"/>
        <end position="134"/>
    </location>
</feature>
<feature type="transmembrane region" description="Helical" evidence="10">
    <location>
        <begin position="42"/>
        <end position="63"/>
    </location>
</feature>
<dbReference type="GO" id="GO:0020037">
    <property type="term" value="F:heme binding"/>
    <property type="evidence" value="ECO:0007669"/>
    <property type="project" value="TreeGrafter"/>
</dbReference>
<evidence type="ECO:0000256" key="3">
    <source>
        <dbReference type="ARBA" id="ARBA00006203"/>
    </source>
</evidence>
<evidence type="ECO:0000313" key="12">
    <source>
        <dbReference type="Proteomes" id="UP000186922"/>
    </source>
</evidence>
<comment type="caution">
    <text evidence="11">The sequence shown here is derived from an EMBL/GenBank/DDBJ whole genome shotgun (WGS) entry which is preliminary data.</text>
</comment>
<evidence type="ECO:0000256" key="1">
    <source>
        <dbReference type="ARBA" id="ARBA00004155"/>
    </source>
</evidence>
<dbReference type="OrthoDB" id="5954402at2759"/>
<dbReference type="PRINTS" id="PR02095">
    <property type="entry name" value="TRNSPORTRHRG"/>
</dbReference>
<dbReference type="Pfam" id="PF16954">
    <property type="entry name" value="HRG"/>
    <property type="match status" value="1"/>
</dbReference>
<keyword evidence="7 10" id="KW-1133">Transmembrane helix</keyword>
<keyword evidence="6" id="KW-0967">Endosome</keyword>
<organism evidence="11 12">
    <name type="scientific">Ramazzottius varieornatus</name>
    <name type="common">Water bear</name>
    <name type="synonym">Tardigrade</name>
    <dbReference type="NCBI Taxonomy" id="947166"/>
    <lineage>
        <taxon>Eukaryota</taxon>
        <taxon>Metazoa</taxon>
        <taxon>Ecdysozoa</taxon>
        <taxon>Tardigrada</taxon>
        <taxon>Eutardigrada</taxon>
        <taxon>Parachela</taxon>
        <taxon>Hypsibioidea</taxon>
        <taxon>Ramazzottiidae</taxon>
        <taxon>Ramazzottius</taxon>
    </lineage>
</organism>
<protein>
    <submittedName>
        <fullName evidence="11">Uncharacterized protein</fullName>
    </submittedName>
</protein>
<dbReference type="AlphaFoldDB" id="A0A1D1UH84"/>
<evidence type="ECO:0000256" key="10">
    <source>
        <dbReference type="SAM" id="Phobius"/>
    </source>
</evidence>
<dbReference type="GO" id="GO:0010008">
    <property type="term" value="C:endosome membrane"/>
    <property type="evidence" value="ECO:0007669"/>
    <property type="project" value="UniProtKB-SubCell"/>
</dbReference>
<dbReference type="PANTHER" id="PTHR31525:SF1">
    <property type="entry name" value="HEME TRANSPORTER HRG1"/>
    <property type="match status" value="1"/>
</dbReference>
<dbReference type="InterPro" id="IPR026218">
    <property type="entry name" value="HRG"/>
</dbReference>
<evidence type="ECO:0000256" key="2">
    <source>
        <dbReference type="ARBA" id="ARBA00004337"/>
    </source>
</evidence>
<evidence type="ECO:0000313" key="11">
    <source>
        <dbReference type="EMBL" id="GAU88811.1"/>
    </source>
</evidence>
<evidence type="ECO:0000256" key="4">
    <source>
        <dbReference type="ARBA" id="ARBA00022448"/>
    </source>
</evidence>
<comment type="subcellular location">
    <subcellularLocation>
        <location evidence="2">Endosome membrane</location>
        <topology evidence="2">Multi-pass membrane protein</topology>
    </subcellularLocation>
    <subcellularLocation>
        <location evidence="1">Lysosome membrane</location>
        <topology evidence="1">Multi-pass membrane protein</topology>
    </subcellularLocation>
</comment>
<keyword evidence="5 10" id="KW-0812">Transmembrane</keyword>
<accession>A0A1D1UH84</accession>
<gene>
    <name evidence="11" type="primary">RvY_01443-1</name>
    <name evidence="11" type="synonym">RvY_01443.1</name>
    <name evidence="11" type="ORF">RvY_01443</name>
</gene>
<evidence type="ECO:0000256" key="5">
    <source>
        <dbReference type="ARBA" id="ARBA00022692"/>
    </source>
</evidence>
<feature type="transmembrane region" description="Helical" evidence="10">
    <location>
        <begin position="17"/>
        <end position="36"/>
    </location>
</feature>
<comment type="similarity">
    <text evidence="3">Belongs to the HRG family.</text>
</comment>
<keyword evidence="4" id="KW-0813">Transport</keyword>
<feature type="transmembrane region" description="Helical" evidence="10">
    <location>
        <begin position="75"/>
        <end position="102"/>
    </location>
</feature>
<evidence type="ECO:0000256" key="9">
    <source>
        <dbReference type="ARBA" id="ARBA00023228"/>
    </source>
</evidence>
<proteinExistence type="inferred from homology"/>
<dbReference type="Proteomes" id="UP000186922">
    <property type="component" value="Unassembled WGS sequence"/>
</dbReference>
<name>A0A1D1UH84_RAMVA</name>
<keyword evidence="9" id="KW-0458">Lysosome</keyword>
<evidence type="ECO:0000256" key="6">
    <source>
        <dbReference type="ARBA" id="ARBA00022753"/>
    </source>
</evidence>
<dbReference type="GO" id="GO:0005886">
    <property type="term" value="C:plasma membrane"/>
    <property type="evidence" value="ECO:0007669"/>
    <property type="project" value="TreeGrafter"/>
</dbReference>
<evidence type="ECO:0000256" key="8">
    <source>
        <dbReference type="ARBA" id="ARBA00023136"/>
    </source>
</evidence>
<evidence type="ECO:0000256" key="7">
    <source>
        <dbReference type="ARBA" id="ARBA00022989"/>
    </source>
</evidence>
<sequence length="174" mass="19474">MVKIIVAPGTWSLRLRIGAAALGLSAGLTVGLYFLRVANVHVVFWGFFSAIWALGALLLHVFYKQGRLRPHATRLRTAVYAGLIGQLIGFSAFVVYIVLGIVFHDDLKNLRASYFVASVWAFMTWKWAFVIFWYSRQYRMLMLEEALIPVGGEETLYVDADQGSIISAPDVVIT</sequence>
<reference evidence="11 12" key="1">
    <citation type="journal article" date="2016" name="Nat. Commun.">
        <title>Extremotolerant tardigrade genome and improved radiotolerance of human cultured cells by tardigrade-unique protein.</title>
        <authorList>
            <person name="Hashimoto T."/>
            <person name="Horikawa D.D."/>
            <person name="Saito Y."/>
            <person name="Kuwahara H."/>
            <person name="Kozuka-Hata H."/>
            <person name="Shin-I T."/>
            <person name="Minakuchi Y."/>
            <person name="Ohishi K."/>
            <person name="Motoyama A."/>
            <person name="Aizu T."/>
            <person name="Enomoto A."/>
            <person name="Kondo K."/>
            <person name="Tanaka S."/>
            <person name="Hara Y."/>
            <person name="Koshikawa S."/>
            <person name="Sagara H."/>
            <person name="Miura T."/>
            <person name="Yokobori S."/>
            <person name="Miyagawa K."/>
            <person name="Suzuki Y."/>
            <person name="Kubo T."/>
            <person name="Oyama M."/>
            <person name="Kohara Y."/>
            <person name="Fujiyama A."/>
            <person name="Arakawa K."/>
            <person name="Katayama T."/>
            <person name="Toyoda A."/>
            <person name="Kunieda T."/>
        </authorList>
    </citation>
    <scope>NUCLEOTIDE SEQUENCE [LARGE SCALE GENOMIC DNA]</scope>
    <source>
        <strain evidence="11 12">YOKOZUNA-1</strain>
    </source>
</reference>
<keyword evidence="8 10" id="KW-0472">Membrane</keyword>
<keyword evidence="12" id="KW-1185">Reference proteome</keyword>
<dbReference type="EMBL" id="BDGG01000001">
    <property type="protein sequence ID" value="GAU88811.1"/>
    <property type="molecule type" value="Genomic_DNA"/>
</dbReference>
<dbReference type="PANTHER" id="PTHR31525">
    <property type="entry name" value="HEME TRANSPORTER HRG1"/>
    <property type="match status" value="1"/>
</dbReference>
<dbReference type="GO" id="GO:0015232">
    <property type="term" value="F:heme transmembrane transporter activity"/>
    <property type="evidence" value="ECO:0007669"/>
    <property type="project" value="InterPro"/>
</dbReference>
<dbReference type="GO" id="GO:0005765">
    <property type="term" value="C:lysosomal membrane"/>
    <property type="evidence" value="ECO:0007669"/>
    <property type="project" value="UniProtKB-SubCell"/>
</dbReference>